<evidence type="ECO:0000256" key="2">
    <source>
        <dbReference type="ARBA" id="ARBA00022827"/>
    </source>
</evidence>
<name>A0A2N3I2G2_9BACT</name>
<proteinExistence type="predicted"/>
<organism evidence="3 4">
    <name type="scientific">Labilibaculum filiforme</name>
    <dbReference type="NCBI Taxonomy" id="1940526"/>
    <lineage>
        <taxon>Bacteria</taxon>
        <taxon>Pseudomonadati</taxon>
        <taxon>Bacteroidota</taxon>
        <taxon>Bacteroidia</taxon>
        <taxon>Marinilabiliales</taxon>
        <taxon>Marinifilaceae</taxon>
        <taxon>Labilibaculum</taxon>
    </lineage>
</organism>
<reference evidence="3 4" key="1">
    <citation type="journal article" date="2017" name="Front. Microbiol.">
        <title>Labilibaculum manganireducens gen. nov., sp. nov. and Labilibaculum filiforme sp. nov., Novel Bacteroidetes Isolated from Subsurface Sediments of the Baltic Sea.</title>
        <authorList>
            <person name="Vandieken V."/>
            <person name="Marshall I.P."/>
            <person name="Niemann H."/>
            <person name="Engelen B."/>
            <person name="Cypionka H."/>
        </authorList>
    </citation>
    <scope>NUCLEOTIDE SEQUENCE [LARGE SCALE GENOMIC DNA]</scope>
    <source>
        <strain evidence="3 4">59.16B</strain>
    </source>
</reference>
<dbReference type="InterPro" id="IPR017938">
    <property type="entry name" value="Riboflavin_synthase-like_b-brl"/>
</dbReference>
<dbReference type="Gene3D" id="2.40.30.10">
    <property type="entry name" value="Translation factors"/>
    <property type="match status" value="1"/>
</dbReference>
<dbReference type="InterPro" id="IPR039261">
    <property type="entry name" value="FNR_nucleotide-bd"/>
</dbReference>
<dbReference type="Gene3D" id="3.40.50.80">
    <property type="entry name" value="Nucleotide-binding domain of ferredoxin-NADP reductase (FNR) module"/>
    <property type="match status" value="1"/>
</dbReference>
<evidence type="ECO:0000313" key="4">
    <source>
        <dbReference type="Proteomes" id="UP000233535"/>
    </source>
</evidence>
<dbReference type="SUPFAM" id="SSF63380">
    <property type="entry name" value="Riboflavin synthase domain-like"/>
    <property type="match status" value="1"/>
</dbReference>
<sequence length="230" mass="26315">MITTIVRRISTPITLISIEKETFGTYTFKFAVPEKSKWTPGAYAHFLSSDLQNGEKVNKESVRELSIMSHPDEKFIGFTTRIRQNPSDFKQCLLNLKPGEAIRMFKIGNHFKDKGTDKPIVFISMGVGLATFRPLILEHLKDATKFASMININIDRSGNFVYQEELAKLDESKLKNVFVTNRDDLYRVISQCINSDDNIYYVVGSTEFNKSIRDFLLENNISKKAIVLDE</sequence>
<dbReference type="RefSeq" id="WP_101260646.1">
    <property type="nucleotide sequence ID" value="NZ_MVDD01000003.1"/>
</dbReference>
<dbReference type="PANTHER" id="PTHR43644">
    <property type="entry name" value="NA(+)-TRANSLOCATING NADH-QUINONE REDUCTASE SUBUNIT"/>
    <property type="match status" value="1"/>
</dbReference>
<dbReference type="EMBL" id="MVDD01000003">
    <property type="protein sequence ID" value="PKQ64499.1"/>
    <property type="molecule type" value="Genomic_DNA"/>
</dbReference>
<keyword evidence="4" id="KW-1185">Reference proteome</keyword>
<evidence type="ECO:0000256" key="1">
    <source>
        <dbReference type="ARBA" id="ARBA00022630"/>
    </source>
</evidence>
<dbReference type="PANTHER" id="PTHR43644:SF1">
    <property type="entry name" value="NAD(P)H-FLAVIN REDUCTASE"/>
    <property type="match status" value="1"/>
</dbReference>
<gene>
    <name evidence="3" type="ORF">BZG02_06745</name>
</gene>
<dbReference type="AlphaFoldDB" id="A0A2N3I2G2"/>
<dbReference type="Proteomes" id="UP000233535">
    <property type="component" value="Unassembled WGS sequence"/>
</dbReference>
<keyword evidence="2" id="KW-0274">FAD</keyword>
<dbReference type="CDD" id="cd00322">
    <property type="entry name" value="FNR_like"/>
    <property type="match status" value="1"/>
</dbReference>
<accession>A0A2N3I2G2</accession>
<protein>
    <recommendedName>
        <fullName evidence="5">FAD-binding FR-type domain-containing protein</fullName>
    </recommendedName>
</protein>
<dbReference type="OrthoDB" id="9796486at2"/>
<evidence type="ECO:0008006" key="5">
    <source>
        <dbReference type="Google" id="ProtNLM"/>
    </source>
</evidence>
<keyword evidence="1" id="KW-0285">Flavoprotein</keyword>
<evidence type="ECO:0000313" key="3">
    <source>
        <dbReference type="EMBL" id="PKQ64499.1"/>
    </source>
</evidence>
<comment type="caution">
    <text evidence="3">The sequence shown here is derived from an EMBL/GenBank/DDBJ whole genome shotgun (WGS) entry which is preliminary data.</text>
</comment>
<dbReference type="SUPFAM" id="SSF52343">
    <property type="entry name" value="Ferredoxin reductase-like, C-terminal NADP-linked domain"/>
    <property type="match status" value="1"/>
</dbReference>